<dbReference type="GO" id="GO:0006096">
    <property type="term" value="P:glycolytic process"/>
    <property type="evidence" value="ECO:0007669"/>
    <property type="project" value="UniProtKB-KW"/>
</dbReference>
<dbReference type="EMBL" id="FMUS01000023">
    <property type="protein sequence ID" value="SCY94705.1"/>
    <property type="molecule type" value="Genomic_DNA"/>
</dbReference>
<keyword evidence="9" id="KW-1185">Reference proteome</keyword>
<evidence type="ECO:0000313" key="8">
    <source>
        <dbReference type="EMBL" id="SCY94705.1"/>
    </source>
</evidence>
<accession>A0A1G5K236</accession>
<evidence type="ECO:0000256" key="2">
    <source>
        <dbReference type="ARBA" id="ARBA00012028"/>
    </source>
</evidence>
<dbReference type="Proteomes" id="UP000198636">
    <property type="component" value="Unassembled WGS sequence"/>
</dbReference>
<dbReference type="OrthoDB" id="7925971at2"/>
<dbReference type="Gene3D" id="3.40.50.1240">
    <property type="entry name" value="Phosphoglycerate mutase-like"/>
    <property type="match status" value="1"/>
</dbReference>
<dbReference type="CDD" id="cd07067">
    <property type="entry name" value="HP_PGM_like"/>
    <property type="match status" value="1"/>
</dbReference>
<keyword evidence="3" id="KW-0324">Glycolysis</keyword>
<name>A0A1G5K236_9FIRM</name>
<dbReference type="SMART" id="SM00855">
    <property type="entry name" value="PGAM"/>
    <property type="match status" value="1"/>
</dbReference>
<dbReference type="GO" id="GO:0004619">
    <property type="term" value="F:phosphoglycerate mutase activity"/>
    <property type="evidence" value="ECO:0007669"/>
    <property type="project" value="UniProtKB-EC"/>
</dbReference>
<dbReference type="PIRSF" id="PIRSF000709">
    <property type="entry name" value="6PFK_2-Ptase"/>
    <property type="match status" value="1"/>
</dbReference>
<evidence type="ECO:0000256" key="5">
    <source>
        <dbReference type="PIRSR" id="PIRSR613078-1"/>
    </source>
</evidence>
<comment type="similarity">
    <text evidence="1">Belongs to the phosphoglycerate mutase family. BPG-dependent PGAM subfamily.</text>
</comment>
<evidence type="ECO:0000256" key="3">
    <source>
        <dbReference type="ARBA" id="ARBA00023152"/>
    </source>
</evidence>
<dbReference type="STRING" id="1120976.SAMN03080606_03195"/>
<feature type="active site" description="Tele-phosphohistidine intermediate" evidence="5">
    <location>
        <position position="9"/>
    </location>
</feature>
<dbReference type="InterPro" id="IPR001345">
    <property type="entry name" value="PG/BPGM_mutase_AS"/>
</dbReference>
<dbReference type="PANTHER" id="PTHR11931">
    <property type="entry name" value="PHOSPHOGLYCERATE MUTASE"/>
    <property type="match status" value="1"/>
</dbReference>
<feature type="binding site" evidence="6">
    <location>
        <begin position="8"/>
        <end position="15"/>
    </location>
    <ligand>
        <name>substrate</name>
    </ligand>
</feature>
<evidence type="ECO:0000256" key="6">
    <source>
        <dbReference type="PIRSR" id="PIRSR613078-2"/>
    </source>
</evidence>
<dbReference type="AlphaFoldDB" id="A0A1G5K236"/>
<evidence type="ECO:0000256" key="1">
    <source>
        <dbReference type="ARBA" id="ARBA00006717"/>
    </source>
</evidence>
<feature type="active site" description="Proton donor/acceptor" evidence="5">
    <location>
        <position position="82"/>
    </location>
</feature>
<sequence>MTKLYLIRHGETDDNINKRLCGWSDPHLNARGRSEAEKLAKSLKNQHFDVVYHSGLKRTIETAEAIVNGRNYTAKALESLRELHFGQFEGISMEEVKEKHPQKFYELQSDYIEFCFPEGESLKEMHSRVVTGVEELLRVHEGQEILIVAHSGVIRSIIAHLITGDIKKHWSFKIDHCSVSIIESTPDFNILVKLNEIKY</sequence>
<feature type="site" description="Transition state stabilizer" evidence="7">
    <location>
        <position position="150"/>
    </location>
</feature>
<dbReference type="InterPro" id="IPR005952">
    <property type="entry name" value="Phosphogly_mut1"/>
</dbReference>
<protein>
    <recommendedName>
        <fullName evidence="2">phosphoglycerate mutase (2,3-diphosphoglycerate-dependent)</fullName>
        <ecNumber evidence="2">5.4.2.11</ecNumber>
    </recommendedName>
</protein>
<dbReference type="EC" id="5.4.2.11" evidence="2"/>
<evidence type="ECO:0000256" key="7">
    <source>
        <dbReference type="PIRSR" id="PIRSR613078-3"/>
    </source>
</evidence>
<evidence type="ECO:0000256" key="4">
    <source>
        <dbReference type="ARBA" id="ARBA00023235"/>
    </source>
</evidence>
<feature type="binding site" evidence="6">
    <location>
        <position position="58"/>
    </location>
    <ligand>
        <name>substrate</name>
    </ligand>
</feature>
<proteinExistence type="inferred from homology"/>
<dbReference type="SUPFAM" id="SSF53254">
    <property type="entry name" value="Phosphoglycerate mutase-like"/>
    <property type="match status" value="1"/>
</dbReference>
<dbReference type="InterPro" id="IPR013078">
    <property type="entry name" value="His_Pase_superF_clade-1"/>
</dbReference>
<dbReference type="Pfam" id="PF00300">
    <property type="entry name" value="His_Phos_1"/>
    <property type="match status" value="1"/>
</dbReference>
<evidence type="ECO:0000313" key="9">
    <source>
        <dbReference type="Proteomes" id="UP000198636"/>
    </source>
</evidence>
<dbReference type="PROSITE" id="PS00175">
    <property type="entry name" value="PG_MUTASE"/>
    <property type="match status" value="1"/>
</dbReference>
<dbReference type="RefSeq" id="WP_091545533.1">
    <property type="nucleotide sequence ID" value="NZ_FMUS01000023.1"/>
</dbReference>
<gene>
    <name evidence="8" type="ORF">SAMN03080606_03195</name>
</gene>
<reference evidence="8 9" key="1">
    <citation type="submission" date="2016-10" db="EMBL/GenBank/DDBJ databases">
        <authorList>
            <person name="de Groot N.N."/>
        </authorList>
    </citation>
    <scope>NUCLEOTIDE SEQUENCE [LARGE SCALE GENOMIC DNA]</scope>
    <source>
        <strain evidence="8 9">DSM 18978</strain>
    </source>
</reference>
<organism evidence="8 9">
    <name type="scientific">Alkaliphilus peptidifermentans DSM 18978</name>
    <dbReference type="NCBI Taxonomy" id="1120976"/>
    <lineage>
        <taxon>Bacteria</taxon>
        <taxon>Bacillati</taxon>
        <taxon>Bacillota</taxon>
        <taxon>Clostridia</taxon>
        <taxon>Peptostreptococcales</taxon>
        <taxon>Natronincolaceae</taxon>
        <taxon>Alkaliphilus</taxon>
    </lineage>
</organism>
<dbReference type="InterPro" id="IPR029033">
    <property type="entry name" value="His_PPase_superfam"/>
</dbReference>
<keyword evidence="4" id="KW-0413">Isomerase</keyword>